<feature type="domain" description="Sulfatase N-terminal" evidence="6">
    <location>
        <begin position="24"/>
        <end position="315"/>
    </location>
</feature>
<dbReference type="RefSeq" id="WP_126618995.1">
    <property type="nucleotide sequence ID" value="NZ_CP034563.1"/>
</dbReference>
<dbReference type="CDD" id="cd16027">
    <property type="entry name" value="SGSH"/>
    <property type="match status" value="1"/>
</dbReference>
<dbReference type="Gene3D" id="3.40.720.10">
    <property type="entry name" value="Alkaline Phosphatase, subunit A"/>
    <property type="match status" value="1"/>
</dbReference>
<evidence type="ECO:0000313" key="8">
    <source>
        <dbReference type="Proteomes" id="UP000267268"/>
    </source>
</evidence>
<comment type="similarity">
    <text evidence="1">Belongs to the sulfatase family.</text>
</comment>
<evidence type="ECO:0000313" key="7">
    <source>
        <dbReference type="EMBL" id="AZQ64859.1"/>
    </source>
</evidence>
<evidence type="ECO:0000256" key="3">
    <source>
        <dbReference type="ARBA" id="ARBA00022801"/>
    </source>
</evidence>
<dbReference type="KEGG" id="fll:EI427_21785"/>
<keyword evidence="2" id="KW-0479">Metal-binding</keyword>
<dbReference type="SUPFAM" id="SSF53649">
    <property type="entry name" value="Alkaline phosphatase-like"/>
    <property type="match status" value="1"/>
</dbReference>
<keyword evidence="8" id="KW-1185">Reference proteome</keyword>
<name>A0A3Q9FRQ8_9BACT</name>
<protein>
    <submittedName>
        <fullName evidence="7">DUF229 domain-containing protein</fullName>
    </submittedName>
</protein>
<reference evidence="7 8" key="1">
    <citation type="submission" date="2018-12" db="EMBL/GenBank/DDBJ databases">
        <title>Flammeovirga pectinis sp. nov., isolated from the gut of the Korean scallop, Patinopecten yessoensis.</title>
        <authorList>
            <person name="Bae J.-W."/>
            <person name="Jeong Y.-S."/>
            <person name="Kang W."/>
        </authorList>
    </citation>
    <scope>NUCLEOTIDE SEQUENCE [LARGE SCALE GENOMIC DNA]</scope>
    <source>
        <strain evidence="7 8">L12M1</strain>
    </source>
</reference>
<evidence type="ECO:0000259" key="6">
    <source>
        <dbReference type="Pfam" id="PF00884"/>
    </source>
</evidence>
<dbReference type="OrthoDB" id="9789742at2"/>
<dbReference type="PANTHER" id="PTHR42693">
    <property type="entry name" value="ARYLSULFATASE FAMILY MEMBER"/>
    <property type="match status" value="1"/>
</dbReference>
<gene>
    <name evidence="7" type="ORF">EI427_21785</name>
</gene>
<keyword evidence="4" id="KW-0106">Calcium</keyword>
<organism evidence="7 8">
    <name type="scientific">Flammeovirga pectinis</name>
    <dbReference type="NCBI Taxonomy" id="2494373"/>
    <lineage>
        <taxon>Bacteria</taxon>
        <taxon>Pseudomonadati</taxon>
        <taxon>Bacteroidota</taxon>
        <taxon>Cytophagia</taxon>
        <taxon>Cytophagales</taxon>
        <taxon>Flammeovirgaceae</taxon>
        <taxon>Flammeovirga</taxon>
    </lineage>
</organism>
<dbReference type="PROSITE" id="PS00523">
    <property type="entry name" value="SULFATASE_1"/>
    <property type="match status" value="1"/>
</dbReference>
<dbReference type="InterPro" id="IPR017850">
    <property type="entry name" value="Alkaline_phosphatase_core_sf"/>
</dbReference>
<dbReference type="GO" id="GO:0046872">
    <property type="term" value="F:metal ion binding"/>
    <property type="evidence" value="ECO:0007669"/>
    <property type="project" value="UniProtKB-KW"/>
</dbReference>
<dbReference type="Gene3D" id="2.60.40.10">
    <property type="entry name" value="Immunoglobulins"/>
    <property type="match status" value="1"/>
</dbReference>
<dbReference type="Proteomes" id="UP000267268">
    <property type="component" value="Chromosome 2"/>
</dbReference>
<evidence type="ECO:0000256" key="2">
    <source>
        <dbReference type="ARBA" id="ARBA00022723"/>
    </source>
</evidence>
<dbReference type="PANTHER" id="PTHR42693:SF53">
    <property type="entry name" value="ENDO-4-O-SULFATASE"/>
    <property type="match status" value="1"/>
</dbReference>
<dbReference type="InterPro" id="IPR000917">
    <property type="entry name" value="Sulfatase_N"/>
</dbReference>
<dbReference type="InterPro" id="IPR024607">
    <property type="entry name" value="Sulfatase_CS"/>
</dbReference>
<dbReference type="InterPro" id="IPR050738">
    <property type="entry name" value="Sulfatase"/>
</dbReference>
<dbReference type="Pfam" id="PF00884">
    <property type="entry name" value="Sulfatase"/>
    <property type="match status" value="1"/>
</dbReference>
<dbReference type="InterPro" id="IPR013783">
    <property type="entry name" value="Ig-like_fold"/>
</dbReference>
<keyword evidence="5" id="KW-0732">Signal</keyword>
<dbReference type="EMBL" id="CP034563">
    <property type="protein sequence ID" value="AZQ64859.1"/>
    <property type="molecule type" value="Genomic_DNA"/>
</dbReference>
<evidence type="ECO:0000256" key="4">
    <source>
        <dbReference type="ARBA" id="ARBA00022837"/>
    </source>
</evidence>
<dbReference type="GO" id="GO:0004065">
    <property type="term" value="F:arylsulfatase activity"/>
    <property type="evidence" value="ECO:0007669"/>
    <property type="project" value="TreeGrafter"/>
</dbReference>
<sequence>MRTFLFYFFFLQVVSLSFAQEKQPNIVWISFEDTGIYLPSYGDSTAQLPIINQLAKESAIYRNAFSTAGVCAPSRSAIITGMYPSTIGTSHMRTGRDITGIGSRKYRKNKNVVDRENNNVREYSAVVPWMVKCFPEYLRANGYYTTNNAKTDYQFAAPFTAWDENDGKAHWRNRADGQPFFAVFNFNETHESKIWKNKHLPLTVAKEDVPVPPYYIDNDTTRTDLARMYSNLELLDKRVGQIIHQLKEDGLYDNTIIFFFSDHGGPLPRQKREVIASGLHVPFFIKYPKGANSGKTDQLINFIDLAPTVLEMTGIEVPKHIQGQSILSTTRKYSFAARDRMDEFTSARRSVTDGKYLYVKYLFPIPSNYQDIQYRMQVPIMENLKNAYLNGELNQIQAAWFSPLQEEEQLFDLENDPYETHNLIHHPKAKAEVKRFRKQLAKWQKQTPDICIQPEAEMISAMWPNNQQPTTAKVEASIKANLLTLNCATQGASIGYQIDGGKWKLYTTSIAINKASKIEVKAIRIGFKEAIVSTVNLVN</sequence>
<dbReference type="AlphaFoldDB" id="A0A3Q9FRQ8"/>
<keyword evidence="3" id="KW-0378">Hydrolase</keyword>
<evidence type="ECO:0000256" key="1">
    <source>
        <dbReference type="ARBA" id="ARBA00008779"/>
    </source>
</evidence>
<evidence type="ECO:0000256" key="5">
    <source>
        <dbReference type="SAM" id="SignalP"/>
    </source>
</evidence>
<feature type="chain" id="PRO_5018714615" evidence="5">
    <location>
        <begin position="20"/>
        <end position="539"/>
    </location>
</feature>
<accession>A0A3Q9FRQ8</accession>
<proteinExistence type="inferred from homology"/>
<feature type="signal peptide" evidence="5">
    <location>
        <begin position="1"/>
        <end position="19"/>
    </location>
</feature>